<proteinExistence type="predicted"/>
<evidence type="ECO:0000313" key="1">
    <source>
        <dbReference type="EMBL" id="GMG23969.1"/>
    </source>
</evidence>
<gene>
    <name evidence="1" type="ORF">Aory04_000130400</name>
</gene>
<protein>
    <submittedName>
        <fullName evidence="1">Unnamed protein product</fullName>
    </submittedName>
</protein>
<dbReference type="PANTHER" id="PTHR35605:SF1">
    <property type="entry name" value="ECP2 EFFECTOR PROTEIN DOMAIN-CONTAINING PROTEIN-RELATED"/>
    <property type="match status" value="1"/>
</dbReference>
<dbReference type="EMBL" id="BSYA01000008">
    <property type="protein sequence ID" value="GMG23969.1"/>
    <property type="molecule type" value="Genomic_DNA"/>
</dbReference>
<accession>A0AAN5BTE5</accession>
<dbReference type="AlphaFoldDB" id="A0AAN5BTE5"/>
<dbReference type="PANTHER" id="PTHR35605">
    <property type="entry name" value="ECP2 EFFECTOR PROTEIN DOMAIN-CONTAINING PROTEIN-RELATED"/>
    <property type="match status" value="1"/>
</dbReference>
<sequence length="150" mass="16392">MKLTQFASILTAGFAQALDESPIPGYGIQEPSWEVETTPGGPKVILNGTVQQVHAQLLEINPNYDDDFATVLDKRDATVFGKRDDIKCNNFPQARRGDIEAGIKHLRGVSGQPSNGPGPGNCGRVSCSWGTAIWWCNDVRIVADYIKDIY</sequence>
<evidence type="ECO:0000313" key="2">
    <source>
        <dbReference type="Proteomes" id="UP001165205"/>
    </source>
</evidence>
<comment type="caution">
    <text evidence="1">The sequence shown here is derived from an EMBL/GenBank/DDBJ whole genome shotgun (WGS) entry which is preliminary data.</text>
</comment>
<organism evidence="1 2">
    <name type="scientific">Aspergillus oryzae</name>
    <name type="common">Yellow koji mold</name>
    <dbReference type="NCBI Taxonomy" id="5062"/>
    <lineage>
        <taxon>Eukaryota</taxon>
        <taxon>Fungi</taxon>
        <taxon>Dikarya</taxon>
        <taxon>Ascomycota</taxon>
        <taxon>Pezizomycotina</taxon>
        <taxon>Eurotiomycetes</taxon>
        <taxon>Eurotiomycetidae</taxon>
        <taxon>Eurotiales</taxon>
        <taxon>Aspergillaceae</taxon>
        <taxon>Aspergillus</taxon>
        <taxon>Aspergillus subgen. Circumdati</taxon>
    </lineage>
</organism>
<dbReference type="Proteomes" id="UP001165205">
    <property type="component" value="Unassembled WGS sequence"/>
</dbReference>
<name>A0AAN5BTE5_ASPOZ</name>
<reference evidence="1" key="1">
    <citation type="submission" date="2023-04" db="EMBL/GenBank/DDBJ databases">
        <title>Aspergillus oryzae NBRC 4228.</title>
        <authorList>
            <person name="Ichikawa N."/>
            <person name="Sato H."/>
            <person name="Tonouchi N."/>
        </authorList>
    </citation>
    <scope>NUCLEOTIDE SEQUENCE</scope>
    <source>
        <strain evidence="1">NBRC 4228</strain>
    </source>
</reference>